<dbReference type="AlphaFoldDB" id="A0AAU7FB67"/>
<dbReference type="EMBL" id="CP157355">
    <property type="protein sequence ID" value="XBM00941.1"/>
    <property type="molecule type" value="Genomic_DNA"/>
</dbReference>
<sequence length="127" mass="13921">MLLDPWLDAARIARTLAAPGSALLVVLAAEGWCSKCRDLRPGFHDYVQQHDVPGLVCLWLDIEEHAELLGDFIPDDLPLCLHYNASGLVRAGILRAADASQLDIAPHTLSEAQPDLRQLLMMADWAA</sequence>
<proteinExistence type="predicted"/>
<gene>
    <name evidence="1" type="ORF">ABHF33_01260</name>
</gene>
<dbReference type="KEGG" id="cmav:ABHF33_01260"/>
<protein>
    <recommendedName>
        <fullName evidence="2">Thioredoxin family protein</fullName>
    </recommendedName>
</protein>
<evidence type="ECO:0008006" key="2">
    <source>
        <dbReference type="Google" id="ProtNLM"/>
    </source>
</evidence>
<name>A0AAU7FB67_9NEIS</name>
<organism evidence="1">
    <name type="scientific">Chitinibacter mangrovi</name>
    <dbReference type="NCBI Taxonomy" id="3153927"/>
    <lineage>
        <taxon>Bacteria</taxon>
        <taxon>Pseudomonadati</taxon>
        <taxon>Pseudomonadota</taxon>
        <taxon>Betaproteobacteria</taxon>
        <taxon>Neisseriales</taxon>
        <taxon>Chitinibacteraceae</taxon>
        <taxon>Chitinibacter</taxon>
    </lineage>
</organism>
<dbReference type="RefSeq" id="WP_348945267.1">
    <property type="nucleotide sequence ID" value="NZ_CP157355.1"/>
</dbReference>
<reference evidence="1" key="1">
    <citation type="submission" date="2024-05" db="EMBL/GenBank/DDBJ databases">
        <authorList>
            <person name="Yang L."/>
            <person name="Pan L."/>
        </authorList>
    </citation>
    <scope>NUCLEOTIDE SEQUENCE</scope>
    <source>
        <strain evidence="1">FCG-7</strain>
    </source>
</reference>
<dbReference type="InterPro" id="IPR036249">
    <property type="entry name" value="Thioredoxin-like_sf"/>
</dbReference>
<evidence type="ECO:0000313" key="1">
    <source>
        <dbReference type="EMBL" id="XBM00941.1"/>
    </source>
</evidence>
<accession>A0AAU7FB67</accession>
<dbReference type="SUPFAM" id="SSF52833">
    <property type="entry name" value="Thioredoxin-like"/>
    <property type="match status" value="1"/>
</dbReference>